<organism evidence="3 4">
    <name type="scientific">Zingiber officinale</name>
    <name type="common">Ginger</name>
    <name type="synonym">Amomum zingiber</name>
    <dbReference type="NCBI Taxonomy" id="94328"/>
    <lineage>
        <taxon>Eukaryota</taxon>
        <taxon>Viridiplantae</taxon>
        <taxon>Streptophyta</taxon>
        <taxon>Embryophyta</taxon>
        <taxon>Tracheophyta</taxon>
        <taxon>Spermatophyta</taxon>
        <taxon>Magnoliopsida</taxon>
        <taxon>Liliopsida</taxon>
        <taxon>Zingiberales</taxon>
        <taxon>Zingiberaceae</taxon>
        <taxon>Zingiber</taxon>
    </lineage>
</organism>
<feature type="coiled-coil region" evidence="1">
    <location>
        <begin position="392"/>
        <end position="466"/>
    </location>
</feature>
<sequence length="490" mass="58100">MSREHGGRVDPSDGGGADQTTIMRAMHEQFECMNVVFNEIRDWLDRHEDRLEQLQQEPLPRHRRPDQRPHFAPNVPYDDYDDGVSNEVVSNATWRRARSIRPERPRHVQRQHREREAVDRCQIEGRKILLPTKEDQEGEDDTDINLTEYKMSMQLDTMPELDNIPNEVQEEVERQISENDVINDARYEEDREMKKVWNENASERYRATIHLAKKAALSSAYEDLGREPNILDMIGRGPEWMEANIWNDLVKNHWNKEDHKIKCDIARKNKMIMKDGSITKHTGGSISFGAHRERMKKELGREVDEFEVFERMHKRKQGTGEFVDNKLARVSEQYRERQNVDGHSTNPSFNLQSWCDVVGDQYKGRVYGFGRNQHFRRSYNESSNEMCSNEKNKELSQEIEDMRTTSKRMENEIIESKNKLELVITENRQREEKLIEEGRQREEKLMEEGRQREENLKEMVRKMIQEVGYTNHLYPGGSGPRERRDKRNKN</sequence>
<reference evidence="3 4" key="1">
    <citation type="submission" date="2020-08" db="EMBL/GenBank/DDBJ databases">
        <title>Plant Genome Project.</title>
        <authorList>
            <person name="Zhang R.-G."/>
        </authorList>
    </citation>
    <scope>NUCLEOTIDE SEQUENCE [LARGE SCALE GENOMIC DNA]</scope>
    <source>
        <tissue evidence="3">Rhizome</tissue>
    </source>
</reference>
<feature type="region of interest" description="Disordered" evidence="2">
    <location>
        <begin position="467"/>
        <end position="490"/>
    </location>
</feature>
<proteinExistence type="predicted"/>
<dbReference type="AlphaFoldDB" id="A0A8J5H968"/>
<accession>A0A8J5H968</accession>
<dbReference type="EMBL" id="JACMSC010000007">
    <property type="protein sequence ID" value="KAG6514344.1"/>
    <property type="molecule type" value="Genomic_DNA"/>
</dbReference>
<keyword evidence="1" id="KW-0175">Coiled coil</keyword>
<evidence type="ECO:0000256" key="1">
    <source>
        <dbReference type="SAM" id="Coils"/>
    </source>
</evidence>
<dbReference type="Pfam" id="PF03004">
    <property type="entry name" value="Transposase_24"/>
    <property type="match status" value="1"/>
</dbReference>
<evidence type="ECO:0000256" key="2">
    <source>
        <dbReference type="SAM" id="MobiDB-lite"/>
    </source>
</evidence>
<name>A0A8J5H968_ZINOF</name>
<keyword evidence="4" id="KW-1185">Reference proteome</keyword>
<gene>
    <name evidence="3" type="ORF">ZIOFF_024697</name>
</gene>
<dbReference type="Proteomes" id="UP000734854">
    <property type="component" value="Unassembled WGS sequence"/>
</dbReference>
<evidence type="ECO:0000313" key="3">
    <source>
        <dbReference type="EMBL" id="KAG6514344.1"/>
    </source>
</evidence>
<evidence type="ECO:0000313" key="4">
    <source>
        <dbReference type="Proteomes" id="UP000734854"/>
    </source>
</evidence>
<feature type="region of interest" description="Disordered" evidence="2">
    <location>
        <begin position="55"/>
        <end position="83"/>
    </location>
</feature>
<comment type="caution">
    <text evidence="3">The sequence shown here is derived from an EMBL/GenBank/DDBJ whole genome shotgun (WGS) entry which is preliminary data.</text>
</comment>
<feature type="compositionally biased region" description="Basic and acidic residues" evidence="2">
    <location>
        <begin position="480"/>
        <end position="490"/>
    </location>
</feature>
<protein>
    <submittedName>
        <fullName evidence="3">Uncharacterized protein</fullName>
    </submittedName>
</protein>
<dbReference type="InterPro" id="IPR004252">
    <property type="entry name" value="Probable_transposase_24"/>
</dbReference>